<reference evidence="4 5" key="1">
    <citation type="submission" date="2017-11" db="EMBL/GenBank/DDBJ databases">
        <title>De novo assembly and phasing of dikaryotic genomes from two isolates of Puccinia coronata f. sp. avenae, the causal agent of oat crown rust.</title>
        <authorList>
            <person name="Miller M.E."/>
            <person name="Zhang Y."/>
            <person name="Omidvar V."/>
            <person name="Sperschneider J."/>
            <person name="Schwessinger B."/>
            <person name="Raley C."/>
            <person name="Palmer J.M."/>
            <person name="Garnica D."/>
            <person name="Upadhyaya N."/>
            <person name="Rathjen J."/>
            <person name="Taylor J.M."/>
            <person name="Park R.F."/>
            <person name="Dodds P.N."/>
            <person name="Hirsch C.D."/>
            <person name="Kianian S.F."/>
            <person name="Figueroa M."/>
        </authorList>
    </citation>
    <scope>NUCLEOTIDE SEQUENCE [LARGE SCALE GENOMIC DNA]</scope>
    <source>
        <strain evidence="2">12NC29</strain>
        <strain evidence="3">12SD80</strain>
    </source>
</reference>
<dbReference type="EMBL" id="PGCI01000224">
    <property type="protein sequence ID" value="PLW33280.1"/>
    <property type="molecule type" value="Genomic_DNA"/>
</dbReference>
<organism evidence="2 4">
    <name type="scientific">Puccinia coronata f. sp. avenae</name>
    <dbReference type="NCBI Taxonomy" id="200324"/>
    <lineage>
        <taxon>Eukaryota</taxon>
        <taxon>Fungi</taxon>
        <taxon>Dikarya</taxon>
        <taxon>Basidiomycota</taxon>
        <taxon>Pucciniomycotina</taxon>
        <taxon>Pucciniomycetes</taxon>
        <taxon>Pucciniales</taxon>
        <taxon>Pucciniaceae</taxon>
        <taxon>Puccinia</taxon>
    </lineage>
</organism>
<keyword evidence="4" id="KW-1185">Reference proteome</keyword>
<proteinExistence type="predicted"/>
<dbReference type="EMBL" id="PGCJ01001021">
    <property type="protein sequence ID" value="PLW11400.1"/>
    <property type="molecule type" value="Genomic_DNA"/>
</dbReference>
<protein>
    <submittedName>
        <fullName evidence="2">Uncharacterized protein</fullName>
    </submittedName>
</protein>
<name>A0A2N5U2A1_9BASI</name>
<evidence type="ECO:0000313" key="1">
    <source>
        <dbReference type="EMBL" id="PLW11400.1"/>
    </source>
</evidence>
<gene>
    <name evidence="2" type="ORF">PCANC_17201</name>
    <name evidence="1" type="ORF">PCANC_21710</name>
    <name evidence="3" type="ORF">PCASD_09779</name>
</gene>
<comment type="caution">
    <text evidence="2">The sequence shown here is derived from an EMBL/GenBank/DDBJ whole genome shotgun (WGS) entry which is preliminary data.</text>
</comment>
<dbReference type="AlphaFoldDB" id="A0A2N5U2A1"/>
<evidence type="ECO:0000313" key="5">
    <source>
        <dbReference type="Proteomes" id="UP000235392"/>
    </source>
</evidence>
<dbReference type="Proteomes" id="UP000235392">
    <property type="component" value="Unassembled WGS sequence"/>
</dbReference>
<dbReference type="EMBL" id="PGCJ01000338">
    <property type="protein sequence ID" value="PLW31853.1"/>
    <property type="molecule type" value="Genomic_DNA"/>
</dbReference>
<evidence type="ECO:0000313" key="2">
    <source>
        <dbReference type="EMBL" id="PLW31853.1"/>
    </source>
</evidence>
<dbReference type="Proteomes" id="UP000235388">
    <property type="component" value="Unassembled WGS sequence"/>
</dbReference>
<sequence>MTADARTACAGARLTDCLLHLLAQCHKRKKTYLCERKSPCHHPAPITNGALNWRSTSLSTADRYLQALLVVGPVPLLRIFSHPSSTSRLTISSLLC</sequence>
<evidence type="ECO:0000313" key="3">
    <source>
        <dbReference type="EMBL" id="PLW33280.1"/>
    </source>
</evidence>
<evidence type="ECO:0000313" key="4">
    <source>
        <dbReference type="Proteomes" id="UP000235388"/>
    </source>
</evidence>
<accession>A0A2N5U2A1</accession>